<reference evidence="1" key="1">
    <citation type="journal article" date="2021" name="Proc. Natl. Acad. Sci. U.S.A.">
        <title>A Catalog of Tens of Thousands of Viruses from Human Metagenomes Reveals Hidden Associations with Chronic Diseases.</title>
        <authorList>
            <person name="Tisza M.J."/>
            <person name="Buck C.B."/>
        </authorList>
    </citation>
    <scope>NUCLEOTIDE SEQUENCE</scope>
    <source>
        <strain evidence="1">CtUml7</strain>
    </source>
</reference>
<proteinExistence type="predicted"/>
<dbReference type="EMBL" id="BK016230">
    <property type="protein sequence ID" value="DAG03458.1"/>
    <property type="molecule type" value="Genomic_DNA"/>
</dbReference>
<sequence>MHIEKRQKHTFFEILKSVKIFWLYRGTKFEKVYDLFLIIKIMNLQEFSKNVVNRSNNKGKINYEKLYKLLGWECPENLHKLDSKSNEKKSARKLLQKYILDFAFNVDKKTLLELKELHDTLVEVQGEYNSAKELYNASTLEKEDAIKKLFARLQTAKAKSFKQAK</sequence>
<evidence type="ECO:0000313" key="1">
    <source>
        <dbReference type="EMBL" id="DAG03458.1"/>
    </source>
</evidence>
<accession>A0A8S5V9K8</accession>
<organism evidence="1">
    <name type="scientific">Ackermannviridae sp. ctUml7</name>
    <dbReference type="NCBI Taxonomy" id="2825753"/>
    <lineage>
        <taxon>Viruses</taxon>
        <taxon>Duplodnaviria</taxon>
        <taxon>Heunggongvirae</taxon>
        <taxon>Uroviricota</taxon>
        <taxon>Caudoviricetes</taxon>
        <taxon>Pantevenvirales</taxon>
        <taxon>Ackermannviridae</taxon>
    </lineage>
</organism>
<name>A0A8S5V9K8_9CAUD</name>
<protein>
    <submittedName>
        <fullName evidence="1">Uncharacterized protein</fullName>
    </submittedName>
</protein>